<reference evidence="3 4" key="1">
    <citation type="submission" date="2024-02" db="EMBL/GenBank/DDBJ databases">
        <title>Bacteria isolated from the canopy kelp, Nereocystis luetkeana.</title>
        <authorList>
            <person name="Pfister C.A."/>
            <person name="Younker I.T."/>
            <person name="Light S.H."/>
        </authorList>
    </citation>
    <scope>NUCLEOTIDE SEQUENCE [LARGE SCALE GENOMIC DNA]</scope>
    <source>
        <strain evidence="3 4">TI.2.07</strain>
    </source>
</reference>
<organism evidence="3 4">
    <name type="scientific">Psychromonas arctica</name>
    <dbReference type="NCBI Taxonomy" id="168275"/>
    <lineage>
        <taxon>Bacteria</taxon>
        <taxon>Pseudomonadati</taxon>
        <taxon>Pseudomonadota</taxon>
        <taxon>Gammaproteobacteria</taxon>
        <taxon>Alteromonadales</taxon>
        <taxon>Psychromonadaceae</taxon>
        <taxon>Psychromonas</taxon>
    </lineage>
</organism>
<dbReference type="PANTHER" id="PTHR11820">
    <property type="entry name" value="ACYLPYRUVASE"/>
    <property type="match status" value="1"/>
</dbReference>
<evidence type="ECO:0000259" key="2">
    <source>
        <dbReference type="Pfam" id="PF01557"/>
    </source>
</evidence>
<comment type="caution">
    <text evidence="3">The sequence shown here is derived from an EMBL/GenBank/DDBJ whole genome shotgun (WGS) entry which is preliminary data.</text>
</comment>
<evidence type="ECO:0000256" key="1">
    <source>
        <dbReference type="ARBA" id="ARBA00022723"/>
    </source>
</evidence>
<gene>
    <name evidence="3" type="ORF">V6255_13965</name>
</gene>
<dbReference type="InterPro" id="IPR011234">
    <property type="entry name" value="Fumarylacetoacetase-like_C"/>
</dbReference>
<sequence length="203" mass="22569">MQTVLLNGQQITPSKVVCIGRNYVEHIAELNNEVPTEPVIFVKPNSAISTEIKTHAVDAIHYEAELSFIIENNQFIGAGIGLDLTKREVQSVLKSKSLPWERAKAFDASAVFSEFVAIDNKVESLSLVLLINDDIIQQANYELMIYKPAQIVAAVNEFMSFETHDILMTGTPKGVGKVNKGDRFTGQLYNQDTLLVTQTWTVL</sequence>
<dbReference type="Pfam" id="PF01557">
    <property type="entry name" value="FAA_hydrolase"/>
    <property type="match status" value="1"/>
</dbReference>
<dbReference type="InterPro" id="IPR036663">
    <property type="entry name" value="Fumarylacetoacetase_C_sf"/>
</dbReference>
<accession>A0ABU9HEA4</accession>
<dbReference type="RefSeq" id="WP_341628706.1">
    <property type="nucleotide sequence ID" value="NZ_JBAKBA010000036.1"/>
</dbReference>
<name>A0ABU9HEA4_9GAMM</name>
<proteinExistence type="predicted"/>
<dbReference type="GO" id="GO:0016787">
    <property type="term" value="F:hydrolase activity"/>
    <property type="evidence" value="ECO:0007669"/>
    <property type="project" value="UniProtKB-KW"/>
</dbReference>
<keyword evidence="3" id="KW-0378">Hydrolase</keyword>
<dbReference type="EMBL" id="JBAKBA010000036">
    <property type="protein sequence ID" value="MEL0660239.1"/>
    <property type="molecule type" value="Genomic_DNA"/>
</dbReference>
<dbReference type="Proteomes" id="UP001366060">
    <property type="component" value="Unassembled WGS sequence"/>
</dbReference>
<dbReference type="SUPFAM" id="SSF56529">
    <property type="entry name" value="FAH"/>
    <property type="match status" value="1"/>
</dbReference>
<evidence type="ECO:0000313" key="4">
    <source>
        <dbReference type="Proteomes" id="UP001366060"/>
    </source>
</evidence>
<keyword evidence="1" id="KW-0479">Metal-binding</keyword>
<dbReference type="Gene3D" id="3.90.850.10">
    <property type="entry name" value="Fumarylacetoacetase-like, C-terminal domain"/>
    <property type="match status" value="1"/>
</dbReference>
<keyword evidence="4" id="KW-1185">Reference proteome</keyword>
<dbReference type="PANTHER" id="PTHR11820:SF7">
    <property type="entry name" value="ACYLPYRUVASE FAHD1, MITOCHONDRIAL"/>
    <property type="match status" value="1"/>
</dbReference>
<protein>
    <submittedName>
        <fullName evidence="3">Fumarylacetoacetate hydrolase family protein</fullName>
    </submittedName>
</protein>
<evidence type="ECO:0000313" key="3">
    <source>
        <dbReference type="EMBL" id="MEL0660239.1"/>
    </source>
</evidence>
<feature type="domain" description="Fumarylacetoacetase-like C-terminal" evidence="2">
    <location>
        <begin position="15"/>
        <end position="184"/>
    </location>
</feature>